<sequence length="148" mass="16872">METMVRKHQVWNLYESPLDKYHPVDLLESSPKSSKFSGASTLSLQARSKIKSKINLDDLLVFEIPPLHMSMSKKSSKAALALSSVGVGNVRKLDTALFLVEYQGYQVVIQALMRSKKRLEQYSVEQICLAASLDHASYRSLYWCHHWL</sequence>
<protein>
    <submittedName>
        <fullName evidence="1">Serine threonine protein variant</fullName>
    </submittedName>
</protein>
<name>A0A0P1AHA6_PLAHL</name>
<dbReference type="AlphaFoldDB" id="A0A0P1AHA6"/>
<dbReference type="STRING" id="4781.A0A0P1AHA6"/>
<evidence type="ECO:0000313" key="2">
    <source>
        <dbReference type="Proteomes" id="UP000054928"/>
    </source>
</evidence>
<keyword evidence="2" id="KW-1185">Reference proteome</keyword>
<dbReference type="RefSeq" id="XP_024576861.1">
    <property type="nucleotide sequence ID" value="XM_024726156.1"/>
</dbReference>
<evidence type="ECO:0000313" key="1">
    <source>
        <dbReference type="EMBL" id="CEG40492.1"/>
    </source>
</evidence>
<dbReference type="EMBL" id="CCYD01000523">
    <property type="protein sequence ID" value="CEG40492.1"/>
    <property type="molecule type" value="Genomic_DNA"/>
</dbReference>
<dbReference type="OrthoDB" id="1053178at2759"/>
<proteinExistence type="predicted"/>
<accession>A0A0P1AHA6</accession>
<dbReference type="GeneID" id="36405742"/>
<organism evidence="1 2">
    <name type="scientific">Plasmopara halstedii</name>
    <name type="common">Downy mildew of sunflower</name>
    <dbReference type="NCBI Taxonomy" id="4781"/>
    <lineage>
        <taxon>Eukaryota</taxon>
        <taxon>Sar</taxon>
        <taxon>Stramenopiles</taxon>
        <taxon>Oomycota</taxon>
        <taxon>Peronosporomycetes</taxon>
        <taxon>Peronosporales</taxon>
        <taxon>Peronosporaceae</taxon>
        <taxon>Plasmopara</taxon>
    </lineage>
</organism>
<reference evidence="2" key="1">
    <citation type="submission" date="2014-09" db="EMBL/GenBank/DDBJ databases">
        <authorList>
            <person name="Sharma Rahul"/>
            <person name="Thines Marco"/>
        </authorList>
    </citation>
    <scope>NUCLEOTIDE SEQUENCE [LARGE SCALE GENOMIC DNA]</scope>
</reference>
<dbReference type="Proteomes" id="UP000054928">
    <property type="component" value="Unassembled WGS sequence"/>
</dbReference>